<reference evidence="2" key="1">
    <citation type="submission" date="2018-06" db="EMBL/GenBank/DDBJ databases">
        <title>Whole genome sequencing of four bacterial strains from South Shetland trench revealing bio-synthetic gene clusters.</title>
        <authorList>
            <person name="Abdel-Mageed W.M."/>
            <person name="Lehri B."/>
            <person name="Jarmusch S."/>
            <person name="Miranda K."/>
            <person name="Goodfellow M."/>
            <person name="Jaspars M."/>
            <person name="Karlyshev A.V."/>
        </authorList>
    </citation>
    <scope>NUCLEOTIDE SEQUENCE [LARGE SCALE GENOMIC DNA]</scope>
    <source>
        <strain evidence="2">SST4</strain>
    </source>
</reference>
<proteinExistence type="predicted"/>
<accession>A0A365TRP5</accession>
<name>A0A365TRP5_9GAMM</name>
<sequence length="70" mass="7866">MSRTIKVANADNEPSYVIAEPEQSIDGPYTFFLTNSDPVNHVAAGRFEGPDGESYYAQDQDDIEWLIQLQ</sequence>
<keyword evidence="2" id="KW-1185">Reference proteome</keyword>
<organism evidence="1 2">
    <name type="scientific">Vreelandella sulfidaeris</name>
    <dbReference type="NCBI Taxonomy" id="115553"/>
    <lineage>
        <taxon>Bacteria</taxon>
        <taxon>Pseudomonadati</taxon>
        <taxon>Pseudomonadota</taxon>
        <taxon>Gammaproteobacteria</taxon>
        <taxon>Oceanospirillales</taxon>
        <taxon>Halomonadaceae</taxon>
        <taxon>Vreelandella</taxon>
    </lineage>
</organism>
<evidence type="ECO:0000313" key="1">
    <source>
        <dbReference type="EMBL" id="RBI68652.1"/>
    </source>
</evidence>
<dbReference type="AlphaFoldDB" id="A0A365TRP5"/>
<dbReference type="EMBL" id="QNTU01000002">
    <property type="protein sequence ID" value="RBI68652.1"/>
    <property type="molecule type" value="Genomic_DNA"/>
</dbReference>
<evidence type="ECO:0000313" key="2">
    <source>
        <dbReference type="Proteomes" id="UP000252204"/>
    </source>
</evidence>
<dbReference type="Proteomes" id="UP000252204">
    <property type="component" value="Unassembled WGS sequence"/>
</dbReference>
<dbReference type="RefSeq" id="WP_113268623.1">
    <property type="nucleotide sequence ID" value="NZ_QNTU01000002.1"/>
</dbReference>
<protein>
    <submittedName>
        <fullName evidence="1">Uncharacterized protein</fullName>
    </submittedName>
</protein>
<comment type="caution">
    <text evidence="1">The sequence shown here is derived from an EMBL/GenBank/DDBJ whole genome shotgun (WGS) entry which is preliminary data.</text>
</comment>
<gene>
    <name evidence="1" type="ORF">DQ400_04575</name>
</gene>